<feature type="compositionally biased region" description="Basic residues" evidence="1">
    <location>
        <begin position="177"/>
        <end position="192"/>
    </location>
</feature>
<feature type="non-terminal residue" evidence="2">
    <location>
        <position position="1"/>
    </location>
</feature>
<dbReference type="AlphaFoldDB" id="A0A382ZI02"/>
<feature type="compositionally biased region" description="Basic residues" evidence="1">
    <location>
        <begin position="132"/>
        <end position="152"/>
    </location>
</feature>
<sequence>LRERLQAARQREGRHRLLPGARARDLAPREEVRRADAADDQRRGEPGQAAPGRSRPPGHGDLGRADPDLATRLRQDRCRGPGSRDVANRQRARAAPSDRTARSGLRPATEGPRGGLRARLGPARVGPVGQRRGGRRPSRRRPGPADPRRRRPRPDPPICRMGRAARQGMAVLERPGERRRGRQGGPRTRRQL</sequence>
<evidence type="ECO:0000313" key="2">
    <source>
        <dbReference type="EMBL" id="SVD95101.1"/>
    </source>
</evidence>
<feature type="compositionally biased region" description="Basic and acidic residues" evidence="1">
    <location>
        <begin position="1"/>
        <end position="11"/>
    </location>
</feature>
<reference evidence="2" key="1">
    <citation type="submission" date="2018-05" db="EMBL/GenBank/DDBJ databases">
        <authorList>
            <person name="Lanie J.A."/>
            <person name="Ng W.-L."/>
            <person name="Kazmierczak K.M."/>
            <person name="Andrzejewski T.M."/>
            <person name="Davidsen T.M."/>
            <person name="Wayne K.J."/>
            <person name="Tettelin H."/>
            <person name="Glass J.I."/>
            <person name="Rusch D."/>
            <person name="Podicherti R."/>
            <person name="Tsui H.-C.T."/>
            <person name="Winkler M.E."/>
        </authorList>
    </citation>
    <scope>NUCLEOTIDE SEQUENCE</scope>
</reference>
<feature type="compositionally biased region" description="Basic and acidic residues" evidence="1">
    <location>
        <begin position="22"/>
        <end position="45"/>
    </location>
</feature>
<feature type="compositionally biased region" description="Low complexity" evidence="1">
    <location>
        <begin position="115"/>
        <end position="130"/>
    </location>
</feature>
<name>A0A382ZI02_9ZZZZ</name>
<evidence type="ECO:0000256" key="1">
    <source>
        <dbReference type="SAM" id="MobiDB-lite"/>
    </source>
</evidence>
<dbReference type="EMBL" id="UINC01184062">
    <property type="protein sequence ID" value="SVD95101.1"/>
    <property type="molecule type" value="Genomic_DNA"/>
</dbReference>
<accession>A0A382ZI02</accession>
<feature type="region of interest" description="Disordered" evidence="1">
    <location>
        <begin position="1"/>
        <end position="192"/>
    </location>
</feature>
<feature type="non-terminal residue" evidence="2">
    <location>
        <position position="192"/>
    </location>
</feature>
<protein>
    <submittedName>
        <fullName evidence="2">Uncharacterized protein</fullName>
    </submittedName>
</protein>
<feature type="compositionally biased region" description="Basic and acidic residues" evidence="1">
    <location>
        <begin position="61"/>
        <end position="79"/>
    </location>
</feature>
<gene>
    <name evidence="2" type="ORF">METZ01_LOCUS447955</name>
</gene>
<organism evidence="2">
    <name type="scientific">marine metagenome</name>
    <dbReference type="NCBI Taxonomy" id="408172"/>
    <lineage>
        <taxon>unclassified sequences</taxon>
        <taxon>metagenomes</taxon>
        <taxon>ecological metagenomes</taxon>
    </lineage>
</organism>
<proteinExistence type="predicted"/>